<sequence>MCAPPFKVSHLAFSALVAVLPMSRRLALTASMSVRIAFGGLLICTAVCPAHAMDGGEIARNGTQAGVPACASCHGDAWGGNAEGGFPRLSGLAEGYLAHELDSFADGSRDNEIMGPIAQGLAPEERRALTVFYAGLRAPPPDGTPQPDDTASDRGRMLAQTGEWTKALPACAQCHGPAGQGVGAAFPPLAGQPAAYIAAQLSAWKAGTRRNDPLGLMKGIADRLSDDDATAVAAYYAALPATAIGGAR</sequence>
<dbReference type="Proteomes" id="UP000198704">
    <property type="component" value="Unassembled WGS sequence"/>
</dbReference>
<dbReference type="PANTHER" id="PTHR33751">
    <property type="entry name" value="CBB3-TYPE CYTOCHROME C OXIDASE SUBUNIT FIXP"/>
    <property type="match status" value="1"/>
</dbReference>
<feature type="domain" description="Cytochrome c" evidence="6">
    <location>
        <begin position="150"/>
        <end position="240"/>
    </location>
</feature>
<dbReference type="Pfam" id="PF00034">
    <property type="entry name" value="Cytochrom_C"/>
    <property type="match status" value="1"/>
</dbReference>
<evidence type="ECO:0000313" key="7">
    <source>
        <dbReference type="EMBL" id="SDM27521.1"/>
    </source>
</evidence>
<evidence type="ECO:0000256" key="3">
    <source>
        <dbReference type="ARBA" id="ARBA00023004"/>
    </source>
</evidence>
<dbReference type="AlphaFoldDB" id="A0A1G9RWB5"/>
<evidence type="ECO:0000256" key="5">
    <source>
        <dbReference type="SAM" id="MobiDB-lite"/>
    </source>
</evidence>
<keyword evidence="2 4" id="KW-0479">Metal-binding</keyword>
<keyword evidence="1 4" id="KW-0349">Heme</keyword>
<dbReference type="GO" id="GO:0020037">
    <property type="term" value="F:heme binding"/>
    <property type="evidence" value="ECO:0007669"/>
    <property type="project" value="InterPro"/>
</dbReference>
<evidence type="ECO:0000256" key="4">
    <source>
        <dbReference type="PROSITE-ProRule" id="PRU00433"/>
    </source>
</evidence>
<protein>
    <submittedName>
        <fullName evidence="7">Cytochrome c553</fullName>
    </submittedName>
</protein>
<gene>
    <name evidence="7" type="ORF">SAMN05216360_101406</name>
</gene>
<proteinExistence type="predicted"/>
<dbReference type="InterPro" id="IPR050597">
    <property type="entry name" value="Cytochrome_c_Oxidase_Subunit"/>
</dbReference>
<feature type="region of interest" description="Disordered" evidence="5">
    <location>
        <begin position="135"/>
        <end position="154"/>
    </location>
</feature>
<dbReference type="InterPro" id="IPR036909">
    <property type="entry name" value="Cyt_c-like_dom_sf"/>
</dbReference>
<dbReference type="OrthoDB" id="9773456at2"/>
<dbReference type="GO" id="GO:0009055">
    <property type="term" value="F:electron transfer activity"/>
    <property type="evidence" value="ECO:0007669"/>
    <property type="project" value="InterPro"/>
</dbReference>
<keyword evidence="3 4" id="KW-0408">Iron</keyword>
<keyword evidence="8" id="KW-1185">Reference proteome</keyword>
<feature type="domain" description="Cytochrome c" evidence="6">
    <location>
        <begin position="50"/>
        <end position="137"/>
    </location>
</feature>
<accession>A0A1G9RWB5</accession>
<name>A0A1G9RWB5_9HYPH</name>
<dbReference type="STRING" id="582672.SAMN05216360_101406"/>
<dbReference type="InterPro" id="IPR009056">
    <property type="entry name" value="Cyt_c-like_dom"/>
</dbReference>
<evidence type="ECO:0000256" key="1">
    <source>
        <dbReference type="ARBA" id="ARBA00022617"/>
    </source>
</evidence>
<dbReference type="PANTHER" id="PTHR33751:SF11">
    <property type="entry name" value="BLL4483 PROTEIN"/>
    <property type="match status" value="1"/>
</dbReference>
<evidence type="ECO:0000313" key="8">
    <source>
        <dbReference type="Proteomes" id="UP000198704"/>
    </source>
</evidence>
<dbReference type="PROSITE" id="PS51007">
    <property type="entry name" value="CYTC"/>
    <property type="match status" value="2"/>
</dbReference>
<reference evidence="8" key="1">
    <citation type="submission" date="2016-10" db="EMBL/GenBank/DDBJ databases">
        <authorList>
            <person name="Varghese N."/>
            <person name="Submissions S."/>
        </authorList>
    </citation>
    <scope>NUCLEOTIDE SEQUENCE [LARGE SCALE GENOMIC DNA]</scope>
    <source>
        <strain evidence="8">BL47</strain>
    </source>
</reference>
<dbReference type="Gene3D" id="1.10.760.10">
    <property type="entry name" value="Cytochrome c-like domain"/>
    <property type="match status" value="2"/>
</dbReference>
<dbReference type="SUPFAM" id="SSF46626">
    <property type="entry name" value="Cytochrome c"/>
    <property type="match status" value="2"/>
</dbReference>
<dbReference type="GO" id="GO:0046872">
    <property type="term" value="F:metal ion binding"/>
    <property type="evidence" value="ECO:0007669"/>
    <property type="project" value="UniProtKB-KW"/>
</dbReference>
<evidence type="ECO:0000259" key="6">
    <source>
        <dbReference type="PROSITE" id="PS51007"/>
    </source>
</evidence>
<organism evidence="7 8">
    <name type="scientific">Methylobacterium phyllostachyos</name>
    <dbReference type="NCBI Taxonomy" id="582672"/>
    <lineage>
        <taxon>Bacteria</taxon>
        <taxon>Pseudomonadati</taxon>
        <taxon>Pseudomonadota</taxon>
        <taxon>Alphaproteobacteria</taxon>
        <taxon>Hyphomicrobiales</taxon>
        <taxon>Methylobacteriaceae</taxon>
        <taxon>Methylobacterium</taxon>
    </lineage>
</organism>
<evidence type="ECO:0000256" key="2">
    <source>
        <dbReference type="ARBA" id="ARBA00022723"/>
    </source>
</evidence>
<dbReference type="EMBL" id="FNHS01000001">
    <property type="protein sequence ID" value="SDM27521.1"/>
    <property type="molecule type" value="Genomic_DNA"/>
</dbReference>